<feature type="compositionally biased region" description="Basic residues" evidence="1">
    <location>
        <begin position="621"/>
        <end position="634"/>
    </location>
</feature>
<sequence>MYITTIKVQNTVVSRLGGIMNNFEQQIRRREYGIKQGPRSKFEILKTLLLNENYVYKDVWRVYSSKHIKTEGGRIFLENYKECYGGYGKGNKPVHLYSLRTPQDQKIETALEAAIQPETLSLPHHGERPSFLCIVGKSWLMRYDLLTGSLLEEVYLSPKSYCSFKDLSWNEPGKSIVVKSTHNVAGGIRPAESGQSNIVGVSALFEVFPLKFIGMFEITRSVFGKDTVDAMASSGFLTTMHRSGMVKLHSLEYIIQKYKQFEADLYTLTPDLGYVCGKQPYGLPLNIVIKEEPPVLFQIRCYQNSLEVGGCPWHFIYTPPNKRGSFQVKSLSSEQLVKNGTLDSKAIGLEEDRALFCADESGRILHIDSTSVSMYQLDKADSSHSELKKCFTINLGQEGQEPPPGTITTTTSGRHVRRISLGSMLQMDAELPNLYIHNVDYENELNLLWTSVDYSVSEDKVQSYLRFHDIISGKTLKEIELKQPFEESMHEENNLYVDLDTVVQTVRSFNSEFACVVYRLQSTEGEQSQEEDSVAHTKSPVERPSTQRSRRSRRSRQNLDGEIDDERTLSNTQNINERTSGNRRRSSRQDSDEEWSVESSSSETTRPRRQARRGVSERSLSNRRQRGRRRKRER</sequence>
<protein>
    <recommendedName>
        <fullName evidence="4">DDB1-and CUL4-associated factor 17</fullName>
    </recommendedName>
</protein>
<reference evidence="2" key="1">
    <citation type="submission" date="2022-08" db="UniProtKB">
        <authorList>
            <consortium name="EnsemblMetazoa"/>
        </authorList>
    </citation>
    <scope>IDENTIFICATION</scope>
    <source>
        <strain evidence="2">05x7-T-G4-1.051#20</strain>
    </source>
</reference>
<dbReference type="PANTHER" id="PTHR14815">
    <property type="entry name" value="DDB1- AND CUL4-ASSOCIATED FACTOR 17"/>
    <property type="match status" value="1"/>
</dbReference>
<evidence type="ECO:0000256" key="1">
    <source>
        <dbReference type="SAM" id="MobiDB-lite"/>
    </source>
</evidence>
<dbReference type="InterPro" id="IPR031620">
    <property type="entry name" value="DCAF17"/>
</dbReference>
<name>A0A8W8MQS9_MAGGI</name>
<organism evidence="2 3">
    <name type="scientific">Magallana gigas</name>
    <name type="common">Pacific oyster</name>
    <name type="synonym">Crassostrea gigas</name>
    <dbReference type="NCBI Taxonomy" id="29159"/>
    <lineage>
        <taxon>Eukaryota</taxon>
        <taxon>Metazoa</taxon>
        <taxon>Spiralia</taxon>
        <taxon>Lophotrochozoa</taxon>
        <taxon>Mollusca</taxon>
        <taxon>Bivalvia</taxon>
        <taxon>Autobranchia</taxon>
        <taxon>Pteriomorphia</taxon>
        <taxon>Ostreida</taxon>
        <taxon>Ostreoidea</taxon>
        <taxon>Ostreidae</taxon>
        <taxon>Magallana</taxon>
    </lineage>
</organism>
<proteinExistence type="predicted"/>
<feature type="compositionally biased region" description="Polar residues" evidence="1">
    <location>
        <begin position="569"/>
        <end position="579"/>
    </location>
</feature>
<dbReference type="PANTHER" id="PTHR14815:SF2">
    <property type="entry name" value="DDB1- AND CUL4-ASSOCIATED FACTOR 17"/>
    <property type="match status" value="1"/>
</dbReference>
<dbReference type="Pfam" id="PF15802">
    <property type="entry name" value="DCAF17"/>
    <property type="match status" value="1"/>
</dbReference>
<evidence type="ECO:0008006" key="4">
    <source>
        <dbReference type="Google" id="ProtNLM"/>
    </source>
</evidence>
<accession>A0A8W8MQS9</accession>
<keyword evidence="3" id="KW-1185">Reference proteome</keyword>
<evidence type="ECO:0000313" key="2">
    <source>
        <dbReference type="EnsemblMetazoa" id="G34689.7:cds"/>
    </source>
</evidence>
<dbReference type="GO" id="GO:0080008">
    <property type="term" value="C:Cul4-RING E3 ubiquitin ligase complex"/>
    <property type="evidence" value="ECO:0007669"/>
    <property type="project" value="TreeGrafter"/>
</dbReference>
<feature type="region of interest" description="Disordered" evidence="1">
    <location>
        <begin position="524"/>
        <end position="634"/>
    </location>
</feature>
<dbReference type="AlphaFoldDB" id="A0A8W8MQS9"/>
<evidence type="ECO:0000313" key="3">
    <source>
        <dbReference type="Proteomes" id="UP000005408"/>
    </source>
</evidence>
<dbReference type="Proteomes" id="UP000005408">
    <property type="component" value="Unassembled WGS sequence"/>
</dbReference>
<dbReference type="EnsemblMetazoa" id="G34689.7">
    <property type="protein sequence ID" value="G34689.7:cds"/>
    <property type="gene ID" value="G34689"/>
</dbReference>
<dbReference type="GO" id="GO:0016567">
    <property type="term" value="P:protein ubiquitination"/>
    <property type="evidence" value="ECO:0007669"/>
    <property type="project" value="InterPro"/>
</dbReference>